<dbReference type="SUPFAM" id="SSF53383">
    <property type="entry name" value="PLP-dependent transferases"/>
    <property type="match status" value="1"/>
</dbReference>
<evidence type="ECO:0000256" key="4">
    <source>
        <dbReference type="ARBA" id="ARBA00022898"/>
    </source>
</evidence>
<dbReference type="GO" id="GO:0016829">
    <property type="term" value="F:lyase activity"/>
    <property type="evidence" value="ECO:0007669"/>
    <property type="project" value="UniProtKB-KW"/>
</dbReference>
<reference evidence="6 7" key="1">
    <citation type="submission" date="2023-03" db="EMBL/GenBank/DDBJ databases">
        <title>YIM 152171 draft genome.</title>
        <authorList>
            <person name="Yang Z."/>
        </authorList>
    </citation>
    <scope>NUCLEOTIDE SEQUENCE [LARGE SCALE GENOMIC DNA]</scope>
    <source>
        <strain evidence="6 7">YIM 152171</strain>
    </source>
</reference>
<dbReference type="InterPro" id="IPR001597">
    <property type="entry name" value="ArAA_b-elim_lyase/Thr_aldolase"/>
</dbReference>
<feature type="domain" description="Aromatic amino acid beta-eliminating lyase/threonine aldolase" evidence="5">
    <location>
        <begin position="7"/>
        <end position="297"/>
    </location>
</feature>
<protein>
    <submittedName>
        <fullName evidence="6">Beta-eliminating lyase-related protein</fullName>
    </submittedName>
</protein>
<dbReference type="Proteomes" id="UP001301140">
    <property type="component" value="Unassembled WGS sequence"/>
</dbReference>
<dbReference type="Gene3D" id="3.90.1150.10">
    <property type="entry name" value="Aspartate Aminotransferase, domain 1"/>
    <property type="match status" value="1"/>
</dbReference>
<dbReference type="RefSeq" id="WP_327789366.1">
    <property type="nucleotide sequence ID" value="NZ_JARGEQ010000101.1"/>
</dbReference>
<evidence type="ECO:0000313" key="6">
    <source>
        <dbReference type="EMBL" id="MDF1586944.1"/>
    </source>
</evidence>
<dbReference type="AlphaFoldDB" id="A0AAP4D5Q7"/>
<evidence type="ECO:0000256" key="2">
    <source>
        <dbReference type="ARBA" id="ARBA00006966"/>
    </source>
</evidence>
<dbReference type="PANTHER" id="PTHR48097">
    <property type="entry name" value="L-THREONINE ALDOLASE-RELATED"/>
    <property type="match status" value="1"/>
</dbReference>
<organism evidence="6 7">
    <name type="scientific">Marinimicrococcus flavescens</name>
    <dbReference type="NCBI Taxonomy" id="3031815"/>
    <lineage>
        <taxon>Bacteria</taxon>
        <taxon>Pseudomonadati</taxon>
        <taxon>Pseudomonadota</taxon>
        <taxon>Alphaproteobacteria</taxon>
        <taxon>Geminicoccales</taxon>
        <taxon>Geminicoccaceae</taxon>
        <taxon>Marinimicrococcus</taxon>
    </lineage>
</organism>
<evidence type="ECO:0000256" key="1">
    <source>
        <dbReference type="ARBA" id="ARBA00001933"/>
    </source>
</evidence>
<dbReference type="InterPro" id="IPR015422">
    <property type="entry name" value="PyrdxlP-dep_Trfase_small"/>
</dbReference>
<evidence type="ECO:0000256" key="3">
    <source>
        <dbReference type="ARBA" id="ARBA00011881"/>
    </source>
</evidence>
<keyword evidence="7" id="KW-1185">Reference proteome</keyword>
<accession>A0AAP4D5Q7</accession>
<comment type="cofactor">
    <cofactor evidence="1">
        <name>pyridoxal 5'-phosphate</name>
        <dbReference type="ChEBI" id="CHEBI:597326"/>
    </cofactor>
</comment>
<dbReference type="Pfam" id="PF01212">
    <property type="entry name" value="Beta_elim_lyase"/>
    <property type="match status" value="1"/>
</dbReference>
<evidence type="ECO:0000313" key="7">
    <source>
        <dbReference type="Proteomes" id="UP001301140"/>
    </source>
</evidence>
<keyword evidence="6" id="KW-0456">Lyase</keyword>
<comment type="caution">
    <text evidence="6">The sequence shown here is derived from an EMBL/GenBank/DDBJ whole genome shotgun (WGS) entry which is preliminary data.</text>
</comment>
<dbReference type="PANTHER" id="PTHR48097:SF5">
    <property type="entry name" value="LOW SPECIFICITY L-THREONINE ALDOLASE"/>
    <property type="match status" value="1"/>
</dbReference>
<dbReference type="Gene3D" id="3.40.640.10">
    <property type="entry name" value="Type I PLP-dependent aspartate aminotransferase-like (Major domain)"/>
    <property type="match status" value="1"/>
</dbReference>
<proteinExistence type="inferred from homology"/>
<comment type="subunit">
    <text evidence="3">Homotetramer.</text>
</comment>
<keyword evidence="4" id="KW-0663">Pyridoxal phosphate</keyword>
<dbReference type="EMBL" id="JARGEQ010000101">
    <property type="protein sequence ID" value="MDF1586944.1"/>
    <property type="molecule type" value="Genomic_DNA"/>
</dbReference>
<gene>
    <name evidence="6" type="ORF">PZ740_11205</name>
</gene>
<comment type="similarity">
    <text evidence="2">Belongs to the threonine aldolase family.</text>
</comment>
<name>A0AAP4D5Q7_9PROT</name>
<dbReference type="InterPro" id="IPR015421">
    <property type="entry name" value="PyrdxlP-dep_Trfase_major"/>
</dbReference>
<dbReference type="GO" id="GO:0006520">
    <property type="term" value="P:amino acid metabolic process"/>
    <property type="evidence" value="ECO:0007669"/>
    <property type="project" value="InterPro"/>
</dbReference>
<sequence>MSGSIVDFRSDNTGAAAPEILAALAAANHGTAAGYGDDPLTERLQERMGELFEHKVHVFPVATGTAANALALAGVTPSWGSIYCSREAHIETSECNAAGFMSGGAKLHLVAGEHGRIDPAALEEALENAGKGLAHRSQPAALNIVQATDRGAVYRLDEVRELGAIARLHGLHVHMDGARFANAVTHLRCAPAELTWKAGVDILSFGATKNGGLTADAIVVFKEELVEPLRYQIRRAGHVLSKMRFASAQLLAAIEGGLWLELAGRANEAAARLATGIEALPGLRLAAPVEANMLFVEAAPEVLDGLEAEGILFFRRRRDLARFVCRWDVAGEEVEALLAALRRQTGRRAA</sequence>
<dbReference type="InterPro" id="IPR015424">
    <property type="entry name" value="PyrdxlP-dep_Trfase"/>
</dbReference>
<evidence type="ECO:0000259" key="5">
    <source>
        <dbReference type="Pfam" id="PF01212"/>
    </source>
</evidence>